<dbReference type="GO" id="GO:0003677">
    <property type="term" value="F:DNA binding"/>
    <property type="evidence" value="ECO:0007669"/>
    <property type="project" value="UniProtKB-KW"/>
</dbReference>
<dbReference type="Gene3D" id="3.90.79.10">
    <property type="entry name" value="Nucleoside Triphosphate Pyrophosphohydrolase"/>
    <property type="match status" value="1"/>
</dbReference>
<evidence type="ECO:0000256" key="5">
    <source>
        <dbReference type="ARBA" id="ARBA00022801"/>
    </source>
</evidence>
<keyword evidence="7" id="KW-0805">Transcription regulation</keyword>
<dbReference type="EnsemblPlants" id="evm.model.10.1786">
    <property type="protein sequence ID" value="cds.evm.model.10.1786"/>
    <property type="gene ID" value="evm.TU.10.1786"/>
</dbReference>
<evidence type="ECO:0000256" key="1">
    <source>
        <dbReference type="ARBA" id="ARBA00001946"/>
    </source>
</evidence>
<keyword evidence="6" id="KW-0460">Magnesium</keyword>
<feature type="domain" description="AP2/ERF" evidence="11">
    <location>
        <begin position="160"/>
        <end position="217"/>
    </location>
</feature>
<dbReference type="SUPFAM" id="SSF54171">
    <property type="entry name" value="DNA-binding domain"/>
    <property type="match status" value="1"/>
</dbReference>
<accession>A0A803QKW4</accession>
<dbReference type="Proteomes" id="UP000596661">
    <property type="component" value="Unassembled WGS sequence"/>
</dbReference>
<keyword evidence="5" id="KW-0378">Hydrolase</keyword>
<comment type="subcellular location">
    <subcellularLocation>
        <location evidence="2">Nucleus</location>
    </subcellularLocation>
</comment>
<evidence type="ECO:0008006" key="15">
    <source>
        <dbReference type="Google" id="ProtNLM"/>
    </source>
</evidence>
<dbReference type="PROSITE" id="PS51032">
    <property type="entry name" value="AP2_ERF"/>
    <property type="match status" value="1"/>
</dbReference>
<dbReference type="AlphaFoldDB" id="A0A803QKW4"/>
<evidence type="ECO:0000313" key="14">
    <source>
        <dbReference type="Proteomes" id="UP000596661"/>
    </source>
</evidence>
<evidence type="ECO:0000256" key="3">
    <source>
        <dbReference type="ARBA" id="ARBA00005582"/>
    </source>
</evidence>
<evidence type="ECO:0000313" key="13">
    <source>
        <dbReference type="EnsemblPlants" id="cds.evm.model.10.1786"/>
    </source>
</evidence>
<dbReference type="InterPro" id="IPR001471">
    <property type="entry name" value="AP2/ERF_dom"/>
</dbReference>
<proteinExistence type="inferred from homology"/>
<dbReference type="FunFam" id="3.30.730.10:FF:000001">
    <property type="entry name" value="Ethylene-responsive transcription factor 2"/>
    <property type="match status" value="1"/>
</dbReference>
<evidence type="ECO:0000256" key="10">
    <source>
        <dbReference type="ARBA" id="ARBA00023242"/>
    </source>
</evidence>
<dbReference type="PRINTS" id="PR00367">
    <property type="entry name" value="ETHRSPELEMNT"/>
</dbReference>
<dbReference type="CDD" id="cd00018">
    <property type="entry name" value="AP2"/>
    <property type="match status" value="1"/>
</dbReference>
<reference evidence="13" key="1">
    <citation type="submission" date="2021-03" db="UniProtKB">
        <authorList>
            <consortium name="EnsemblPlants"/>
        </authorList>
    </citation>
    <scope>IDENTIFICATION</scope>
</reference>
<dbReference type="GO" id="GO:0046872">
    <property type="term" value="F:metal ion binding"/>
    <property type="evidence" value="ECO:0007669"/>
    <property type="project" value="UniProtKB-KW"/>
</dbReference>
<dbReference type="Pfam" id="PF00847">
    <property type="entry name" value="AP2"/>
    <property type="match status" value="1"/>
</dbReference>
<dbReference type="CDD" id="cd04666">
    <property type="entry name" value="NUDIX_DIPP2_like_Nudt4"/>
    <property type="match status" value="1"/>
</dbReference>
<sequence length="371" mass="42162">MMFLFIRRSANNVAHSFAGASYFVADRTLSSNDVSTELLHGGWEDDETREEAACREALEEAGVIGILRETPLGEWEFRSKSKENNGNMEGGCKGYMFALEVTEILEIWPERQNRDRRWLKIDEAFELCRYEWMREALKAFLRVMATEGGGQGGQQGEGARFLGVRRRPWGRYAAEIRDPSTKERHWLGTFDTAEEAALAYDRAARSMRGSRARTNFLYSDMPAGSALTTILSPDDPNNNTIMYHHQQYQQQNTSTTDCLNIINNNTADHHNRRQQEQQPSSLLMMAADKQLDLINNNQNQQQYYDYNLLFSSSSNSSNSSSSPHDQQQQQYFHHSYYDDHQENKEAAIMFNTTSSSFSAALGSGSGSESSV</sequence>
<comment type="cofactor">
    <cofactor evidence="1">
        <name>Mg(2+)</name>
        <dbReference type="ChEBI" id="CHEBI:18420"/>
    </cofactor>
</comment>
<dbReference type="InterPro" id="IPR016177">
    <property type="entry name" value="DNA-bd_dom_sf"/>
</dbReference>
<evidence type="ECO:0000256" key="9">
    <source>
        <dbReference type="ARBA" id="ARBA00023163"/>
    </source>
</evidence>
<dbReference type="Pfam" id="PF00293">
    <property type="entry name" value="NUDIX"/>
    <property type="match status" value="1"/>
</dbReference>
<dbReference type="EMBL" id="UZAU01000821">
    <property type="status" value="NOT_ANNOTATED_CDS"/>
    <property type="molecule type" value="Genomic_DNA"/>
</dbReference>
<dbReference type="InterPro" id="IPR020084">
    <property type="entry name" value="NUDIX_hydrolase_CS"/>
</dbReference>
<protein>
    <recommendedName>
        <fullName evidence="15">AP2/ERF domain-containing protein</fullName>
    </recommendedName>
</protein>
<dbReference type="PANTHER" id="PTHR12629:SF58">
    <property type="entry name" value="NUDIX HYDROLASE 12, MITOCHONDRIAL"/>
    <property type="match status" value="1"/>
</dbReference>
<name>A0A803QKW4_CANSA</name>
<keyword evidence="10" id="KW-0539">Nucleus</keyword>
<keyword evidence="14" id="KW-1185">Reference proteome</keyword>
<dbReference type="PROSITE" id="PS51462">
    <property type="entry name" value="NUDIX"/>
    <property type="match status" value="1"/>
</dbReference>
<dbReference type="GO" id="GO:0005737">
    <property type="term" value="C:cytoplasm"/>
    <property type="evidence" value="ECO:0007669"/>
    <property type="project" value="TreeGrafter"/>
</dbReference>
<evidence type="ECO:0000259" key="11">
    <source>
        <dbReference type="PROSITE" id="PS51032"/>
    </source>
</evidence>
<dbReference type="InterPro" id="IPR047198">
    <property type="entry name" value="DDP-like_NUDIX"/>
</dbReference>
<feature type="domain" description="Nudix hydrolase" evidence="12">
    <location>
        <begin position="1"/>
        <end position="141"/>
    </location>
</feature>
<dbReference type="PANTHER" id="PTHR12629">
    <property type="entry name" value="DIPHOSPHOINOSITOL POLYPHOSPHATE PHOSPHOHYDROLASE"/>
    <property type="match status" value="1"/>
</dbReference>
<keyword evidence="8" id="KW-0238">DNA-binding</keyword>
<evidence type="ECO:0000256" key="2">
    <source>
        <dbReference type="ARBA" id="ARBA00004123"/>
    </source>
</evidence>
<dbReference type="SUPFAM" id="SSF55811">
    <property type="entry name" value="Nudix"/>
    <property type="match status" value="1"/>
</dbReference>
<evidence type="ECO:0000256" key="7">
    <source>
        <dbReference type="ARBA" id="ARBA00023015"/>
    </source>
</evidence>
<dbReference type="InterPro" id="IPR000086">
    <property type="entry name" value="NUDIX_hydrolase_dom"/>
</dbReference>
<dbReference type="GO" id="GO:0005634">
    <property type="term" value="C:nucleus"/>
    <property type="evidence" value="ECO:0007669"/>
    <property type="project" value="UniProtKB-SubCell"/>
</dbReference>
<evidence type="ECO:0000259" key="12">
    <source>
        <dbReference type="PROSITE" id="PS51462"/>
    </source>
</evidence>
<keyword evidence="9" id="KW-0804">Transcription</keyword>
<organism evidence="13 14">
    <name type="scientific">Cannabis sativa</name>
    <name type="common">Hemp</name>
    <name type="synonym">Marijuana</name>
    <dbReference type="NCBI Taxonomy" id="3483"/>
    <lineage>
        <taxon>Eukaryota</taxon>
        <taxon>Viridiplantae</taxon>
        <taxon>Streptophyta</taxon>
        <taxon>Embryophyta</taxon>
        <taxon>Tracheophyta</taxon>
        <taxon>Spermatophyta</taxon>
        <taxon>Magnoliopsida</taxon>
        <taxon>eudicotyledons</taxon>
        <taxon>Gunneridae</taxon>
        <taxon>Pentapetalae</taxon>
        <taxon>rosids</taxon>
        <taxon>fabids</taxon>
        <taxon>Rosales</taxon>
        <taxon>Cannabaceae</taxon>
        <taxon>Cannabis</taxon>
    </lineage>
</organism>
<evidence type="ECO:0000256" key="6">
    <source>
        <dbReference type="ARBA" id="ARBA00022842"/>
    </source>
</evidence>
<dbReference type="SMART" id="SM00380">
    <property type="entry name" value="AP2"/>
    <property type="match status" value="1"/>
</dbReference>
<dbReference type="GO" id="GO:0016462">
    <property type="term" value="F:pyrophosphatase activity"/>
    <property type="evidence" value="ECO:0007669"/>
    <property type="project" value="InterPro"/>
</dbReference>
<dbReference type="InterPro" id="IPR036955">
    <property type="entry name" value="AP2/ERF_dom_sf"/>
</dbReference>
<evidence type="ECO:0000256" key="4">
    <source>
        <dbReference type="ARBA" id="ARBA00022723"/>
    </source>
</evidence>
<dbReference type="GO" id="GO:0003700">
    <property type="term" value="F:DNA-binding transcription factor activity"/>
    <property type="evidence" value="ECO:0007669"/>
    <property type="project" value="InterPro"/>
</dbReference>
<dbReference type="Gramene" id="evm.model.10.1786">
    <property type="protein sequence ID" value="cds.evm.model.10.1786"/>
    <property type="gene ID" value="evm.TU.10.1786"/>
</dbReference>
<dbReference type="InterPro" id="IPR015797">
    <property type="entry name" value="NUDIX_hydrolase-like_dom_sf"/>
</dbReference>
<comment type="similarity">
    <text evidence="3">Belongs to the Nudix hydrolase family.</text>
</comment>
<dbReference type="Gene3D" id="3.30.730.10">
    <property type="entry name" value="AP2/ERF domain"/>
    <property type="match status" value="1"/>
</dbReference>
<dbReference type="PROSITE" id="PS00893">
    <property type="entry name" value="NUDIX_BOX"/>
    <property type="match status" value="1"/>
</dbReference>
<keyword evidence="4" id="KW-0479">Metal-binding</keyword>
<evidence type="ECO:0000256" key="8">
    <source>
        <dbReference type="ARBA" id="ARBA00023125"/>
    </source>
</evidence>